<dbReference type="PANTHER" id="PTHR34048:SF5">
    <property type="entry name" value="INNER MEMBRANE LOCALIZED PROTEIN"/>
    <property type="match status" value="1"/>
</dbReference>
<gene>
    <name evidence="2" type="ORF">CK203_067077</name>
</gene>
<dbReference type="EMBL" id="QGNW01001119">
    <property type="protein sequence ID" value="RVW55129.1"/>
    <property type="molecule type" value="Genomic_DNA"/>
</dbReference>
<proteinExistence type="predicted"/>
<protein>
    <submittedName>
        <fullName evidence="2">Uncharacterized protein</fullName>
    </submittedName>
</protein>
<dbReference type="AlphaFoldDB" id="A0A438F537"/>
<reference evidence="2 3" key="1">
    <citation type="journal article" date="2018" name="PLoS Genet.">
        <title>Population sequencing reveals clonal diversity and ancestral inbreeding in the grapevine cultivar Chardonnay.</title>
        <authorList>
            <person name="Roach M.J."/>
            <person name="Johnson D.L."/>
            <person name="Bohlmann J."/>
            <person name="van Vuuren H.J."/>
            <person name="Jones S.J."/>
            <person name="Pretorius I.S."/>
            <person name="Schmidt S.A."/>
            <person name="Borneman A.R."/>
        </authorList>
    </citation>
    <scope>NUCLEOTIDE SEQUENCE [LARGE SCALE GENOMIC DNA]</scope>
    <source>
        <strain evidence="3">cv. Chardonnay</strain>
        <tissue evidence="2">Leaf</tissue>
    </source>
</reference>
<comment type="caution">
    <text evidence="2">The sequence shown here is derived from an EMBL/GenBank/DDBJ whole genome shotgun (WGS) entry which is preliminary data.</text>
</comment>
<dbReference type="Proteomes" id="UP000288805">
    <property type="component" value="Unassembled WGS sequence"/>
</dbReference>
<name>A0A438F537_VITVI</name>
<feature type="coiled-coil region" evidence="1">
    <location>
        <begin position="242"/>
        <end position="269"/>
    </location>
</feature>
<keyword evidence="1" id="KW-0175">Coiled coil</keyword>
<evidence type="ECO:0000256" key="1">
    <source>
        <dbReference type="SAM" id="Coils"/>
    </source>
</evidence>
<dbReference type="InterPro" id="IPR040377">
    <property type="entry name" value="Ssl2009-like"/>
</dbReference>
<dbReference type="PANTHER" id="PTHR34048">
    <property type="entry name" value="LOW-DENSITY RECEPTOR-LIKE PROTEIN"/>
    <property type="match status" value="1"/>
</dbReference>
<accession>A0A438F537</accession>
<organism evidence="2 3">
    <name type="scientific">Vitis vinifera</name>
    <name type="common">Grape</name>
    <dbReference type="NCBI Taxonomy" id="29760"/>
    <lineage>
        <taxon>Eukaryota</taxon>
        <taxon>Viridiplantae</taxon>
        <taxon>Streptophyta</taxon>
        <taxon>Embryophyta</taxon>
        <taxon>Tracheophyta</taxon>
        <taxon>Spermatophyta</taxon>
        <taxon>Magnoliopsida</taxon>
        <taxon>eudicotyledons</taxon>
        <taxon>Gunneridae</taxon>
        <taxon>Pentapetalae</taxon>
        <taxon>rosids</taxon>
        <taxon>Vitales</taxon>
        <taxon>Vitaceae</taxon>
        <taxon>Viteae</taxon>
        <taxon>Vitis</taxon>
    </lineage>
</organism>
<evidence type="ECO:0000313" key="2">
    <source>
        <dbReference type="EMBL" id="RVW55129.1"/>
    </source>
</evidence>
<evidence type="ECO:0000313" key="3">
    <source>
        <dbReference type="Proteomes" id="UP000288805"/>
    </source>
</evidence>
<sequence length="290" mass="31158">MKHGRNWSLLLGCNNASLKPIGHSNDDDIECHKRVKVMSSSHKESHVGGGGATMQLLSLGMGHPNNGDVDEMANTRKCGPNKWHMVLGLNPATNDTLNLPETGGCGTVNTPRFGSPWRVLRVWHPLGAVNTPRFGSLRRILRLSPGSANVVTIDDGTGLSITHTGFGMRVSLAQGLSKDNAIQIITCLTNQAGAIQGKYPILNAGSNFQILLTGGFHISKALAGADRKDLMRKLPKFIYDEEKALEKTRKILTEKIAQLNSAIDDVSAQLRADDAPNGSAVNPDEIEASI</sequence>